<organism evidence="4 5">
    <name type="scientific">Ignelater luminosus</name>
    <name type="common">Cucubano</name>
    <name type="synonym">Pyrophorus luminosus</name>
    <dbReference type="NCBI Taxonomy" id="2038154"/>
    <lineage>
        <taxon>Eukaryota</taxon>
        <taxon>Metazoa</taxon>
        <taxon>Ecdysozoa</taxon>
        <taxon>Arthropoda</taxon>
        <taxon>Hexapoda</taxon>
        <taxon>Insecta</taxon>
        <taxon>Pterygota</taxon>
        <taxon>Neoptera</taxon>
        <taxon>Endopterygota</taxon>
        <taxon>Coleoptera</taxon>
        <taxon>Polyphaga</taxon>
        <taxon>Elateriformia</taxon>
        <taxon>Elateroidea</taxon>
        <taxon>Elateridae</taxon>
        <taxon>Agrypninae</taxon>
        <taxon>Pyrophorini</taxon>
        <taxon>Ignelater</taxon>
    </lineage>
</organism>
<protein>
    <recommendedName>
        <fullName evidence="3">HTH CENPB-type domain-containing protein</fullName>
    </recommendedName>
</protein>
<accession>A0A8K0D233</accession>
<feature type="region of interest" description="Disordered" evidence="2">
    <location>
        <begin position="377"/>
        <end position="548"/>
    </location>
</feature>
<reference evidence="4" key="1">
    <citation type="submission" date="2019-08" db="EMBL/GenBank/DDBJ databases">
        <title>The genome of the North American firefly Photinus pyralis.</title>
        <authorList>
            <consortium name="Photinus pyralis genome working group"/>
            <person name="Fallon T.R."/>
            <person name="Sander Lower S.E."/>
            <person name="Weng J.-K."/>
        </authorList>
    </citation>
    <scope>NUCLEOTIDE SEQUENCE</scope>
    <source>
        <strain evidence="4">TRF0915ILg1</strain>
        <tissue evidence="4">Whole body</tissue>
    </source>
</reference>
<dbReference type="InterPro" id="IPR006600">
    <property type="entry name" value="HTH_CenpB_DNA-bd_dom"/>
</dbReference>
<keyword evidence="5" id="KW-1185">Reference proteome</keyword>
<keyword evidence="1" id="KW-0238">DNA-binding</keyword>
<dbReference type="InterPro" id="IPR050863">
    <property type="entry name" value="CenT-Element_Derived"/>
</dbReference>
<comment type="caution">
    <text evidence="4">The sequence shown here is derived from an EMBL/GenBank/DDBJ whole genome shotgun (WGS) entry which is preliminary data.</text>
</comment>
<feature type="compositionally biased region" description="Polar residues" evidence="2">
    <location>
        <begin position="429"/>
        <end position="444"/>
    </location>
</feature>
<dbReference type="InterPro" id="IPR004875">
    <property type="entry name" value="DDE_SF_endonuclease_dom"/>
</dbReference>
<evidence type="ECO:0000313" key="5">
    <source>
        <dbReference type="Proteomes" id="UP000801492"/>
    </source>
</evidence>
<dbReference type="AlphaFoldDB" id="A0A8K0D233"/>
<feature type="compositionally biased region" description="Polar residues" evidence="2">
    <location>
        <begin position="377"/>
        <end position="389"/>
    </location>
</feature>
<feature type="compositionally biased region" description="Basic and acidic residues" evidence="2">
    <location>
        <begin position="492"/>
        <end position="515"/>
    </location>
</feature>
<dbReference type="Proteomes" id="UP000801492">
    <property type="component" value="Unassembled WGS sequence"/>
</dbReference>
<dbReference type="InterPro" id="IPR011011">
    <property type="entry name" value="Znf_FYVE_PHD"/>
</dbReference>
<dbReference type="SUPFAM" id="SSF57903">
    <property type="entry name" value="FYVE/PHD zinc finger"/>
    <property type="match status" value="1"/>
</dbReference>
<dbReference type="PANTHER" id="PTHR19303:SF71">
    <property type="entry name" value="ZINC FINGER PHD-TYPE DOMAIN-CONTAINING PROTEIN"/>
    <property type="match status" value="1"/>
</dbReference>
<proteinExistence type="predicted"/>
<name>A0A8K0D233_IGNLU</name>
<evidence type="ECO:0000256" key="2">
    <source>
        <dbReference type="SAM" id="MobiDB-lite"/>
    </source>
</evidence>
<feature type="domain" description="HTH CENPB-type" evidence="3">
    <location>
        <begin position="40"/>
        <end position="118"/>
    </location>
</feature>
<sequence>METAINLCRAGESVKGTAKKYGLAYATLYRHVKSGVASPRLGRFRPVLTEDQETELVNYLKDMDAVFFGLTRDEFMSLAFDYAHYNKLQYSESWSKNKKAGEDWLQRFLSRHTNLMLRTPESTSVARAKGFNRREVCHFYENLESAIEKNNIEASRLYNMDETGISTTSNKPPKVLSVKGKRQVGMIASAERGQLTTVIGCCNAAGSFLPPFLIFARKKMQPRLLDGSPPGTQGTCTPNEQVRPTADKKVLLLLDNHESHKYYPALEYATKNNVVILSLAPHTTHKMQPMDVAVYGPLKTHFEREPDCPGIWPVNKHAFGDEHFAPAEVLAGTANLNTQAETLHPLERIDLPESVIEASPSTESHDQPLSLTNATLQSDSIINPTQEENSPILESINPLTVSSPDEVESREFLGRSQSQDDVAIEDRPSTSTGFETTKETQSNDVPAVSPEPGTSKTYYSPSVLRPIPQPAKPITTRKRKLQRSSILTSTPVKEEQKQKFDKARKTAMKSLDDVPNKASQNTAKANKKTVKPKMSAKKPKKTAKENKKQKKIVKFHNVDCIFCGEIYIEEDGQPTENWIQCNLCTQWCHEECSSIEFVCDNCNN</sequence>
<dbReference type="OrthoDB" id="8194222at2759"/>
<dbReference type="GO" id="GO:0003677">
    <property type="term" value="F:DNA binding"/>
    <property type="evidence" value="ECO:0007669"/>
    <property type="project" value="UniProtKB-KW"/>
</dbReference>
<dbReference type="Pfam" id="PF03184">
    <property type="entry name" value="DDE_1"/>
    <property type="match status" value="1"/>
</dbReference>
<gene>
    <name evidence="4" type="ORF">ILUMI_11077</name>
</gene>
<dbReference type="PANTHER" id="PTHR19303">
    <property type="entry name" value="TRANSPOSON"/>
    <property type="match status" value="1"/>
</dbReference>
<dbReference type="EMBL" id="VTPC01006247">
    <property type="protein sequence ID" value="KAF2895098.1"/>
    <property type="molecule type" value="Genomic_DNA"/>
</dbReference>
<feature type="compositionally biased region" description="Basic residues" evidence="2">
    <location>
        <begin position="525"/>
        <end position="548"/>
    </location>
</feature>
<evidence type="ECO:0000259" key="3">
    <source>
        <dbReference type="PROSITE" id="PS51253"/>
    </source>
</evidence>
<evidence type="ECO:0000256" key="1">
    <source>
        <dbReference type="ARBA" id="ARBA00023125"/>
    </source>
</evidence>
<evidence type="ECO:0000313" key="4">
    <source>
        <dbReference type="EMBL" id="KAF2895098.1"/>
    </source>
</evidence>
<dbReference type="PROSITE" id="PS51253">
    <property type="entry name" value="HTH_CENPB"/>
    <property type="match status" value="1"/>
</dbReference>
<dbReference type="GO" id="GO:0005634">
    <property type="term" value="C:nucleus"/>
    <property type="evidence" value="ECO:0007669"/>
    <property type="project" value="TreeGrafter"/>
</dbReference>